<dbReference type="Gene3D" id="3.90.930.1">
    <property type="match status" value="1"/>
</dbReference>
<evidence type="ECO:0000313" key="2">
    <source>
        <dbReference type="Proteomes" id="UP000032361"/>
    </source>
</evidence>
<dbReference type="AlphaFoldDB" id="A0A0D7W1D6"/>
<dbReference type="PANTHER" id="PTHR33706">
    <property type="entry name" value="MORN VARIANT REPEAT PROTEIN"/>
    <property type="match status" value="1"/>
</dbReference>
<name>A0A0D7W1D6_9FLAO</name>
<accession>A0A0D7W1D6</accession>
<dbReference type="SUPFAM" id="SSF82185">
    <property type="entry name" value="Histone H3 K4-specific methyltransferase SET7/9 N-terminal domain"/>
    <property type="match status" value="4"/>
</dbReference>
<gene>
    <name evidence="1" type="ORF">PK35_08135</name>
</gene>
<dbReference type="Proteomes" id="UP000032361">
    <property type="component" value="Unassembled WGS sequence"/>
</dbReference>
<evidence type="ECO:0000313" key="1">
    <source>
        <dbReference type="EMBL" id="KJD32935.1"/>
    </source>
</evidence>
<protein>
    <submittedName>
        <fullName evidence="1">Uncharacterized protein</fullName>
    </submittedName>
</protein>
<comment type="caution">
    <text evidence="1">The sequence shown here is derived from an EMBL/GenBank/DDBJ whole genome shotgun (WGS) entry which is preliminary data.</text>
</comment>
<sequence>MSLSKLENICNKENWEDVNQILISNGWEYYESSKGDSDRYNTITWSFNKSKYNDKASGWFYLYTYEGFPNKVGYSVFNTTEYTSIQSTLRSKGYKLKNNEIRDDELISNYSNKKFLLTISTEKRKKDEYSSLEKSFTAYHFDLIKKSGIYDPNNGFKTFYFEDSDQIETQYNIVDGKIEGVAKEFNRNGTLKTVTPYINDKRHGEEVNYLYDNETGNVNVKLITSYVNGAIEGYTKIIFLDNKNKEHILSKVYYENNLRQGPAQEIASDSLIFSNYRDDKLNGSYKIYRDLNKLLLGGIIKTDSTKLLLTDSGSYEDNLKTGFWKHYSLSGALSEGNYKKDLKSGLWKFYHPKFLNGDIEASYSQELFLTENYSNGMRNGEVEYFSQINYTTYKCEEHDNRSKSKDSCSKREYKKIHLLANYMNNELHGAYVMHDSLGILRYKGKYNKGKEDGEWIESYTIETVKAPMYVFRKGNYENGVKQGKWIEYVNEDLPLLEMNYVNNSLNGNYISYNLNGTKKYIKKFIKGNLESVKVFDSLGTKINKEYEVLKETYSNYSVRYTINLENGGKKQVDYYVYKPQKEISHFDFIDLFNQQLQEVGKSYKNGIFLTFFPDGSLETKGNMFKGEKTGKWENNYPKQNVKVITNYKSRKGLILSEFYYNLQTNKFFSGDFIYRNNKTGDYQIRRIKNGYRNGFTTYFNRDGLKLKKEKYKDGVLKE</sequence>
<proteinExistence type="predicted"/>
<reference evidence="1 2" key="1">
    <citation type="journal article" date="2015" name="Antonie Van Leeuwenhoek">
        <title>Tamlana nanhaiensis sp. nov., isolated from surface seawater collected from the South China Sea.</title>
        <authorList>
            <person name="Liu X."/>
            <person name="Lai Q."/>
            <person name="Du Y."/>
            <person name="Li G."/>
            <person name="Sun F."/>
            <person name="Shao Z."/>
        </authorList>
    </citation>
    <scope>NUCLEOTIDE SEQUENCE [LARGE SCALE GENOMIC DNA]</scope>
    <source>
        <strain evidence="1 2">FHC16</strain>
    </source>
</reference>
<dbReference type="STRING" id="1382798.PK35_08135"/>
<dbReference type="Gene3D" id="2.20.110.10">
    <property type="entry name" value="Histone H3 K4-specific methyltransferase SET7/9 N-terminal domain"/>
    <property type="match status" value="3"/>
</dbReference>
<keyword evidence="2" id="KW-1185">Reference proteome</keyword>
<dbReference type="EMBL" id="JTDV01000005">
    <property type="protein sequence ID" value="KJD32935.1"/>
    <property type="molecule type" value="Genomic_DNA"/>
</dbReference>
<dbReference type="PANTHER" id="PTHR33706:SF1">
    <property type="entry name" value="TPR REPEAT PROTEIN"/>
    <property type="match status" value="1"/>
</dbReference>
<organism evidence="1 2">
    <name type="scientific">Neotamlana nanhaiensis</name>
    <dbReference type="NCBI Taxonomy" id="1382798"/>
    <lineage>
        <taxon>Bacteria</taxon>
        <taxon>Pseudomonadati</taxon>
        <taxon>Bacteroidota</taxon>
        <taxon>Flavobacteriia</taxon>
        <taxon>Flavobacteriales</taxon>
        <taxon>Flavobacteriaceae</taxon>
        <taxon>Neotamlana</taxon>
    </lineage>
</organism>
<dbReference type="PATRIC" id="fig|1382798.3.peg.2972"/>